<dbReference type="InterPro" id="IPR032675">
    <property type="entry name" value="LRR_dom_sf"/>
</dbReference>
<dbReference type="KEGG" id="lbc:LACBIDRAFT_323858"/>
<dbReference type="PANTHER" id="PTHR13318">
    <property type="entry name" value="PARTNER OF PAIRED, ISOFORM B-RELATED"/>
    <property type="match status" value="1"/>
</dbReference>
<dbReference type="AlphaFoldDB" id="B0CZ09"/>
<dbReference type="RefSeq" id="XP_001876806.1">
    <property type="nucleotide sequence ID" value="XM_001876771.1"/>
</dbReference>
<evidence type="ECO:0000313" key="2">
    <source>
        <dbReference type="Proteomes" id="UP000001194"/>
    </source>
</evidence>
<gene>
    <name evidence="1" type="ORF">LACBIDRAFT_323858</name>
</gene>
<protein>
    <submittedName>
        <fullName evidence="1">Predicted protein</fullName>
    </submittedName>
</protein>
<dbReference type="InParanoid" id="B0CZ09"/>
<dbReference type="STRING" id="486041.B0CZ09"/>
<dbReference type="SUPFAM" id="SSF52047">
    <property type="entry name" value="RNI-like"/>
    <property type="match status" value="1"/>
</dbReference>
<dbReference type="GO" id="GO:0031146">
    <property type="term" value="P:SCF-dependent proteasomal ubiquitin-dependent protein catabolic process"/>
    <property type="evidence" value="ECO:0007669"/>
    <property type="project" value="TreeGrafter"/>
</dbReference>
<reference evidence="1 2" key="1">
    <citation type="journal article" date="2008" name="Nature">
        <title>The genome of Laccaria bicolor provides insights into mycorrhizal symbiosis.</title>
        <authorList>
            <person name="Martin F."/>
            <person name="Aerts A."/>
            <person name="Ahren D."/>
            <person name="Brun A."/>
            <person name="Danchin E.G.J."/>
            <person name="Duchaussoy F."/>
            <person name="Gibon J."/>
            <person name="Kohler A."/>
            <person name="Lindquist E."/>
            <person name="Pereda V."/>
            <person name="Salamov A."/>
            <person name="Shapiro H.J."/>
            <person name="Wuyts J."/>
            <person name="Blaudez D."/>
            <person name="Buee M."/>
            <person name="Brokstein P."/>
            <person name="Canbaeck B."/>
            <person name="Cohen D."/>
            <person name="Courty P.E."/>
            <person name="Coutinho P.M."/>
            <person name="Delaruelle C."/>
            <person name="Detter J.C."/>
            <person name="Deveau A."/>
            <person name="DiFazio S."/>
            <person name="Duplessis S."/>
            <person name="Fraissinet-Tachet L."/>
            <person name="Lucic E."/>
            <person name="Frey-Klett P."/>
            <person name="Fourrey C."/>
            <person name="Feussner I."/>
            <person name="Gay G."/>
            <person name="Grimwood J."/>
            <person name="Hoegger P.J."/>
            <person name="Jain P."/>
            <person name="Kilaru S."/>
            <person name="Labbe J."/>
            <person name="Lin Y.C."/>
            <person name="Legue V."/>
            <person name="Le Tacon F."/>
            <person name="Marmeisse R."/>
            <person name="Melayah D."/>
            <person name="Montanini B."/>
            <person name="Muratet M."/>
            <person name="Nehls U."/>
            <person name="Niculita-Hirzel H."/>
            <person name="Oudot-Le Secq M.P."/>
            <person name="Peter M."/>
            <person name="Quesneville H."/>
            <person name="Rajashekar B."/>
            <person name="Reich M."/>
            <person name="Rouhier N."/>
            <person name="Schmutz J."/>
            <person name="Yin T."/>
            <person name="Chalot M."/>
            <person name="Henrissat B."/>
            <person name="Kuees U."/>
            <person name="Lucas S."/>
            <person name="Van de Peer Y."/>
            <person name="Podila G.K."/>
            <person name="Polle A."/>
            <person name="Pukkila P.J."/>
            <person name="Richardson P.M."/>
            <person name="Rouze P."/>
            <person name="Sanders I.R."/>
            <person name="Stajich J.E."/>
            <person name="Tunlid A."/>
            <person name="Tuskan G."/>
            <person name="Grigoriev I.V."/>
        </authorList>
    </citation>
    <scope>NUCLEOTIDE SEQUENCE [LARGE SCALE GENOMIC DNA]</scope>
    <source>
        <strain evidence="2">S238N-H82 / ATCC MYA-4686</strain>
    </source>
</reference>
<dbReference type="OrthoDB" id="2841072at2759"/>
<keyword evidence="2" id="KW-1185">Reference proteome</keyword>
<dbReference type="GeneID" id="6072062"/>
<evidence type="ECO:0000313" key="1">
    <source>
        <dbReference type="EMBL" id="EDR12542.1"/>
    </source>
</evidence>
<organism evidence="2">
    <name type="scientific">Laccaria bicolor (strain S238N-H82 / ATCC MYA-4686)</name>
    <name type="common">Bicoloured deceiver</name>
    <name type="synonym">Laccaria laccata var. bicolor</name>
    <dbReference type="NCBI Taxonomy" id="486041"/>
    <lineage>
        <taxon>Eukaryota</taxon>
        <taxon>Fungi</taxon>
        <taxon>Dikarya</taxon>
        <taxon>Basidiomycota</taxon>
        <taxon>Agaricomycotina</taxon>
        <taxon>Agaricomycetes</taxon>
        <taxon>Agaricomycetidae</taxon>
        <taxon>Agaricales</taxon>
        <taxon>Agaricineae</taxon>
        <taxon>Hydnangiaceae</taxon>
        <taxon>Laccaria</taxon>
    </lineage>
</organism>
<dbReference type="HOGENOM" id="CLU_021164_0_2_1"/>
<sequence>MVHRCLLVPELFSLVCDVLRHDCKMRLRQRSATLASLALTCRAFEGPALDVLWREIDGLRPLLCTMPSDLFEMKAKDWSRQVHILCLRRPILLSDLTRLPSYAQRIRKLRVDSTPSVDIGALQALGMATLHMRPLLPNLEDLMWGYGYLAKEVEWSMFQCIYLFFSPKLTRLSVFLSNIFDHACPPSILSGLINSCPALKELTFYIQSSNSDEENRRGISSAICQWNCLQSLTVNGLTQEALEHLATIPSLQTLSLNSLQDVTRADNQHLPIVTRIPTSGYPALQSLSISCRTINAVIAFVQLLSSSPLEDLEIQVGDLCYLRQWRELFSSISRHICHPSLEALTLQESGNALEPPEALISDIGLEALSVFTNLQTVDIQPAFGIQLTSDTVNRLADAWPNIRSLELGNMSPWPRSSIIKTEDLIPFAQRCSKLSYLGIVFDAQNTQLRLSPGFFNNNLTSLSVADSPINAPPKVAAFLSDIFPRIESITFADDWRDSTDGDPENATETARMWDEAECLLETFAMSRTNKDNNFGDLFESPVRSGFLMPRGVNRNRNRSAFSPEVKRPDRTAKRPQTAVFCGL</sequence>
<dbReference type="Gene3D" id="3.80.10.10">
    <property type="entry name" value="Ribonuclease Inhibitor"/>
    <property type="match status" value="1"/>
</dbReference>
<name>B0CZ09_LACBS</name>
<accession>B0CZ09</accession>
<dbReference type="EMBL" id="DS547094">
    <property type="protein sequence ID" value="EDR12542.1"/>
    <property type="molecule type" value="Genomic_DNA"/>
</dbReference>
<dbReference type="PANTHER" id="PTHR13318:SF190">
    <property type="entry name" value="PARTNER OF PAIRED, ISOFORM B"/>
    <property type="match status" value="1"/>
</dbReference>
<proteinExistence type="predicted"/>
<dbReference type="Proteomes" id="UP000001194">
    <property type="component" value="Unassembled WGS sequence"/>
</dbReference>
<dbReference type="GO" id="GO:0019005">
    <property type="term" value="C:SCF ubiquitin ligase complex"/>
    <property type="evidence" value="ECO:0007669"/>
    <property type="project" value="TreeGrafter"/>
</dbReference>